<protein>
    <recommendedName>
        <fullName evidence="6">AHNAK nucleoprotein-like protein</fullName>
    </recommendedName>
</protein>
<keyword evidence="2" id="KW-0539">Nucleus</keyword>
<feature type="region of interest" description="Disordered" evidence="3">
    <location>
        <begin position="307"/>
        <end position="359"/>
    </location>
</feature>
<dbReference type="GO" id="GO:0005737">
    <property type="term" value="C:cytoplasm"/>
    <property type="evidence" value="ECO:0007669"/>
    <property type="project" value="TreeGrafter"/>
</dbReference>
<evidence type="ECO:0000256" key="1">
    <source>
        <dbReference type="ARBA" id="ARBA00004123"/>
    </source>
</evidence>
<evidence type="ECO:0000313" key="5">
    <source>
        <dbReference type="Proteomes" id="UP000194236"/>
    </source>
</evidence>
<dbReference type="Proteomes" id="UP000194236">
    <property type="component" value="Unassembled WGS sequence"/>
</dbReference>
<accession>A0A1Y3AY86</accession>
<name>A0A1Y3AY86_EURMA</name>
<feature type="compositionally biased region" description="Basic and acidic residues" evidence="3">
    <location>
        <begin position="347"/>
        <end position="359"/>
    </location>
</feature>
<keyword evidence="5" id="KW-1185">Reference proteome</keyword>
<dbReference type="GO" id="GO:0043484">
    <property type="term" value="P:regulation of RNA splicing"/>
    <property type="evidence" value="ECO:0007669"/>
    <property type="project" value="TreeGrafter"/>
</dbReference>
<dbReference type="OrthoDB" id="447516at2759"/>
<feature type="compositionally biased region" description="Basic residues" evidence="3">
    <location>
        <begin position="28"/>
        <end position="40"/>
    </location>
</feature>
<feature type="non-terminal residue" evidence="4">
    <location>
        <position position="359"/>
    </location>
</feature>
<sequence length="359" mass="40076">MSPEPELRLEAGNVDVNVDGTSFGLKDRFRRGKSKEKGKKSKDFEMTMPKIEVKKPKEEIGIDVDVSHNDVDSPKIEGDIDLSLKKKRGKSKEKSWEFGMPKFAFKGSKVNGPEADVDVVIPDMDVKEPTVEGGMNLSLKKKRSKSKEKEQKSPEPKEEKDWQLKMPKFTLKGPKVSVPDVDVNVEMPDVKLKGPKISDTDVSVNVEMPEDEIDLNISPKEKKRKDWEFKIPKLGFKGSKISGPDVDLKEPKAADPVVDVKVDSPKVNIEGPEVDADLNLSIDAKKSKKDGKDWEFHLPKFSFKGPKIQSPDLDIKNQSGKISAPEIKVDAPQMSASKLDGDLELSIDGKKPEGKDWEF</sequence>
<feature type="region of interest" description="Disordered" evidence="3">
    <location>
        <begin position="22"/>
        <end position="49"/>
    </location>
</feature>
<comment type="caution">
    <text evidence="4">The sequence shown here is derived from an EMBL/GenBank/DDBJ whole genome shotgun (WGS) entry which is preliminary data.</text>
</comment>
<organism evidence="4 5">
    <name type="scientific">Euroglyphus maynei</name>
    <name type="common">Mayne's house dust mite</name>
    <dbReference type="NCBI Taxonomy" id="6958"/>
    <lineage>
        <taxon>Eukaryota</taxon>
        <taxon>Metazoa</taxon>
        <taxon>Ecdysozoa</taxon>
        <taxon>Arthropoda</taxon>
        <taxon>Chelicerata</taxon>
        <taxon>Arachnida</taxon>
        <taxon>Acari</taxon>
        <taxon>Acariformes</taxon>
        <taxon>Sarcoptiformes</taxon>
        <taxon>Astigmata</taxon>
        <taxon>Psoroptidia</taxon>
        <taxon>Analgoidea</taxon>
        <taxon>Pyroglyphidae</taxon>
        <taxon>Pyroglyphinae</taxon>
        <taxon>Euroglyphus</taxon>
    </lineage>
</organism>
<dbReference type="GO" id="GO:0005634">
    <property type="term" value="C:nucleus"/>
    <property type="evidence" value="ECO:0007669"/>
    <property type="project" value="UniProtKB-SubCell"/>
</dbReference>
<comment type="subcellular location">
    <subcellularLocation>
        <location evidence="1">Nucleus</location>
    </subcellularLocation>
</comment>
<feature type="region of interest" description="Disordered" evidence="3">
    <location>
        <begin position="128"/>
        <end position="168"/>
    </location>
</feature>
<dbReference type="PANTHER" id="PTHR23348">
    <property type="entry name" value="PERIAXIN/AHNAK"/>
    <property type="match status" value="1"/>
</dbReference>
<evidence type="ECO:0000313" key="4">
    <source>
        <dbReference type="EMBL" id="OTF72115.1"/>
    </source>
</evidence>
<reference evidence="4 5" key="1">
    <citation type="submission" date="2017-03" db="EMBL/GenBank/DDBJ databases">
        <title>Genome Survey of Euroglyphus maynei.</title>
        <authorList>
            <person name="Arlian L.G."/>
            <person name="Morgan M.S."/>
            <person name="Rider S.D."/>
        </authorList>
    </citation>
    <scope>NUCLEOTIDE SEQUENCE [LARGE SCALE GENOMIC DNA]</scope>
    <source>
        <strain evidence="4">Arlian Lab</strain>
        <tissue evidence="4">Whole body</tissue>
    </source>
</reference>
<dbReference type="InterPro" id="IPR052082">
    <property type="entry name" value="Myelin_sheath_structural"/>
</dbReference>
<dbReference type="EMBL" id="MUJZ01057840">
    <property type="protein sequence ID" value="OTF72115.1"/>
    <property type="molecule type" value="Genomic_DNA"/>
</dbReference>
<dbReference type="AlphaFoldDB" id="A0A1Y3AY86"/>
<dbReference type="PANTHER" id="PTHR23348:SF16">
    <property type="entry name" value="LEUCINE RICH REPEAT FAMILY PROTEIN"/>
    <property type="match status" value="1"/>
</dbReference>
<feature type="compositionally biased region" description="Basic and acidic residues" evidence="3">
    <location>
        <begin position="147"/>
        <end position="163"/>
    </location>
</feature>
<evidence type="ECO:0000256" key="2">
    <source>
        <dbReference type="ARBA" id="ARBA00023242"/>
    </source>
</evidence>
<evidence type="ECO:0000256" key="3">
    <source>
        <dbReference type="SAM" id="MobiDB-lite"/>
    </source>
</evidence>
<gene>
    <name evidence="4" type="ORF">BLA29_006924</name>
</gene>
<evidence type="ECO:0008006" key="6">
    <source>
        <dbReference type="Google" id="ProtNLM"/>
    </source>
</evidence>
<proteinExistence type="predicted"/>